<evidence type="ECO:0000313" key="2">
    <source>
        <dbReference type="EMBL" id="JAH02695.1"/>
    </source>
</evidence>
<evidence type="ECO:0000256" key="1">
    <source>
        <dbReference type="SAM" id="SignalP"/>
    </source>
</evidence>
<protein>
    <submittedName>
        <fullName evidence="2">Uncharacterized protein</fullName>
    </submittedName>
</protein>
<feature type="chain" id="PRO_5002430642" evidence="1">
    <location>
        <begin position="19"/>
        <end position="57"/>
    </location>
</feature>
<reference evidence="2" key="1">
    <citation type="submission" date="2014-11" db="EMBL/GenBank/DDBJ databases">
        <authorList>
            <person name="Amaro Gonzalez C."/>
        </authorList>
    </citation>
    <scope>NUCLEOTIDE SEQUENCE</scope>
</reference>
<dbReference type="AlphaFoldDB" id="A0A0E9PF31"/>
<reference evidence="2" key="2">
    <citation type="journal article" date="2015" name="Fish Shellfish Immunol.">
        <title>Early steps in the European eel (Anguilla anguilla)-Vibrio vulnificus interaction in the gills: Role of the RtxA13 toxin.</title>
        <authorList>
            <person name="Callol A."/>
            <person name="Pajuelo D."/>
            <person name="Ebbesson L."/>
            <person name="Teles M."/>
            <person name="MacKenzie S."/>
            <person name="Amaro C."/>
        </authorList>
    </citation>
    <scope>NUCLEOTIDE SEQUENCE</scope>
</reference>
<proteinExistence type="predicted"/>
<keyword evidence="1" id="KW-0732">Signal</keyword>
<sequence length="57" mass="6153">MLLMTAMCVSFLCMGFSAFHNAVELISKASLIKASLIVFPHALGLLCSMQYGSDIQV</sequence>
<feature type="signal peptide" evidence="1">
    <location>
        <begin position="1"/>
        <end position="18"/>
    </location>
</feature>
<name>A0A0E9PF31_ANGAN</name>
<organism evidence="2">
    <name type="scientific">Anguilla anguilla</name>
    <name type="common">European freshwater eel</name>
    <name type="synonym">Muraena anguilla</name>
    <dbReference type="NCBI Taxonomy" id="7936"/>
    <lineage>
        <taxon>Eukaryota</taxon>
        <taxon>Metazoa</taxon>
        <taxon>Chordata</taxon>
        <taxon>Craniata</taxon>
        <taxon>Vertebrata</taxon>
        <taxon>Euteleostomi</taxon>
        <taxon>Actinopterygii</taxon>
        <taxon>Neopterygii</taxon>
        <taxon>Teleostei</taxon>
        <taxon>Anguilliformes</taxon>
        <taxon>Anguillidae</taxon>
        <taxon>Anguilla</taxon>
    </lineage>
</organism>
<dbReference type="EMBL" id="GBXM01105882">
    <property type="protein sequence ID" value="JAH02695.1"/>
    <property type="molecule type" value="Transcribed_RNA"/>
</dbReference>
<accession>A0A0E9PF31</accession>